<dbReference type="EMBL" id="FQXM01000002">
    <property type="protein sequence ID" value="SHH13229.1"/>
    <property type="molecule type" value="Genomic_DNA"/>
</dbReference>
<comment type="subcellular location">
    <subcellularLocation>
        <location evidence="1">Cell membrane</location>
        <topology evidence="1">Multi-pass membrane protein</topology>
    </subcellularLocation>
</comment>
<dbReference type="Pfam" id="PF02588">
    <property type="entry name" value="YitT_membrane"/>
    <property type="match status" value="1"/>
</dbReference>
<feature type="transmembrane region" description="Helical" evidence="6">
    <location>
        <begin position="146"/>
        <end position="170"/>
    </location>
</feature>
<evidence type="ECO:0000256" key="6">
    <source>
        <dbReference type="SAM" id="Phobius"/>
    </source>
</evidence>
<dbReference type="Gene3D" id="3.30.70.120">
    <property type="match status" value="1"/>
</dbReference>
<dbReference type="RefSeq" id="WP_073335857.1">
    <property type="nucleotide sequence ID" value="NZ_FQXM01000002.1"/>
</dbReference>
<feature type="transmembrane region" description="Helical" evidence="6">
    <location>
        <begin position="176"/>
        <end position="197"/>
    </location>
</feature>
<evidence type="ECO:0000313" key="8">
    <source>
        <dbReference type="EMBL" id="SHH13229.1"/>
    </source>
</evidence>
<evidence type="ECO:0000256" key="3">
    <source>
        <dbReference type="ARBA" id="ARBA00022692"/>
    </source>
</evidence>
<reference evidence="8 9" key="1">
    <citation type="submission" date="2016-11" db="EMBL/GenBank/DDBJ databases">
        <authorList>
            <person name="Jaros S."/>
            <person name="Januszkiewicz K."/>
            <person name="Wedrychowicz H."/>
        </authorList>
    </citation>
    <scope>NUCLEOTIDE SEQUENCE [LARGE SCALE GENOMIC DNA]</scope>
    <source>
        <strain evidence="8 9">DSM 8605</strain>
    </source>
</reference>
<dbReference type="InterPro" id="IPR019264">
    <property type="entry name" value="DUF2179"/>
</dbReference>
<evidence type="ECO:0000256" key="2">
    <source>
        <dbReference type="ARBA" id="ARBA00022475"/>
    </source>
</evidence>
<dbReference type="InterPro" id="IPR003740">
    <property type="entry name" value="YitT"/>
</dbReference>
<name>A0A1M5QHH0_9CLOT</name>
<dbReference type="Pfam" id="PF10035">
    <property type="entry name" value="DUF2179"/>
    <property type="match status" value="1"/>
</dbReference>
<gene>
    <name evidence="8" type="ORF">SAMN02745207_00085</name>
</gene>
<evidence type="ECO:0000256" key="1">
    <source>
        <dbReference type="ARBA" id="ARBA00004651"/>
    </source>
</evidence>
<evidence type="ECO:0000256" key="5">
    <source>
        <dbReference type="ARBA" id="ARBA00023136"/>
    </source>
</evidence>
<dbReference type="PIRSF" id="PIRSF006483">
    <property type="entry name" value="Membrane_protein_YitT"/>
    <property type="match status" value="1"/>
</dbReference>
<dbReference type="PANTHER" id="PTHR33545">
    <property type="entry name" value="UPF0750 MEMBRANE PROTEIN YITT-RELATED"/>
    <property type="match status" value="1"/>
</dbReference>
<keyword evidence="5 6" id="KW-0472">Membrane</keyword>
<sequence>MKNLKKTVIEYISILASCSIIAFAITAILKPNNLISGGVTGASILLEKVVNINYTYIFYFLSIIVLISTYFTLGKKQAEKIAIYSILLPSTIVVFDKMNLKFVENDIFLSCIYFGILIGIGAGITLKTGYSQGGTDSIAKIIHKKYLPFVGISQIILSADISIILLSTLIFDLRTALYGILTQVVIAKTIDVILFGFGSRKVKIEIISKESEVISKFIINEVRRGISTYEIKGGYTRKSKVKITCICTPREATMIKTFISKTDVQSFVYLTPILTVWGEGLGFESLMEEN</sequence>
<dbReference type="Proteomes" id="UP000184447">
    <property type="component" value="Unassembled WGS sequence"/>
</dbReference>
<accession>A0A1M5QHH0</accession>
<evidence type="ECO:0000259" key="7">
    <source>
        <dbReference type="Pfam" id="PF10035"/>
    </source>
</evidence>
<keyword evidence="4 6" id="KW-1133">Transmembrane helix</keyword>
<evidence type="ECO:0000313" key="9">
    <source>
        <dbReference type="Proteomes" id="UP000184447"/>
    </source>
</evidence>
<dbReference type="AlphaFoldDB" id="A0A1M5QHH0"/>
<keyword evidence="2" id="KW-1003">Cell membrane</keyword>
<evidence type="ECO:0000256" key="4">
    <source>
        <dbReference type="ARBA" id="ARBA00022989"/>
    </source>
</evidence>
<feature type="transmembrane region" description="Helical" evidence="6">
    <location>
        <begin position="49"/>
        <end position="71"/>
    </location>
</feature>
<feature type="domain" description="DUF2179" evidence="7">
    <location>
        <begin position="224"/>
        <end position="278"/>
    </location>
</feature>
<dbReference type="PANTHER" id="PTHR33545:SF5">
    <property type="entry name" value="UPF0750 MEMBRANE PROTEIN YITT"/>
    <property type="match status" value="1"/>
</dbReference>
<keyword evidence="3 6" id="KW-0812">Transmembrane</keyword>
<feature type="transmembrane region" description="Helical" evidence="6">
    <location>
        <begin position="12"/>
        <end position="29"/>
    </location>
</feature>
<feature type="transmembrane region" description="Helical" evidence="6">
    <location>
        <begin position="107"/>
        <end position="126"/>
    </location>
</feature>
<dbReference type="GO" id="GO:0005886">
    <property type="term" value="C:plasma membrane"/>
    <property type="evidence" value="ECO:0007669"/>
    <property type="project" value="UniProtKB-SubCell"/>
</dbReference>
<dbReference type="InterPro" id="IPR051461">
    <property type="entry name" value="UPF0750_membrane"/>
</dbReference>
<dbReference type="OrthoDB" id="9779786at2"/>
<keyword evidence="9" id="KW-1185">Reference proteome</keyword>
<dbReference type="InterPro" id="IPR015867">
    <property type="entry name" value="N-reg_PII/ATP_PRibTrfase_C"/>
</dbReference>
<organism evidence="8 9">
    <name type="scientific">Clostridium grantii DSM 8605</name>
    <dbReference type="NCBI Taxonomy" id="1121316"/>
    <lineage>
        <taxon>Bacteria</taxon>
        <taxon>Bacillati</taxon>
        <taxon>Bacillota</taxon>
        <taxon>Clostridia</taxon>
        <taxon>Eubacteriales</taxon>
        <taxon>Clostridiaceae</taxon>
        <taxon>Clostridium</taxon>
    </lineage>
</organism>
<proteinExistence type="predicted"/>
<protein>
    <submittedName>
        <fullName evidence="8">Uncharacterized membrane-anchored protein YitT, contains DUF161 and DUF2179 domains</fullName>
    </submittedName>
</protein>
<dbReference type="STRING" id="1121316.SAMN02745207_00085"/>